<sequence length="301" mass="34379">MNSKEAGTMSDANGAAEASPTGRAARRGRRRAHQVVPGAQGDSDGHKTTESKLDKYHHRHPKQRVLTTALFMWERVAAFSVPTQVAELERISHDVAQHLRDSNTGTRLMQRYWNAQWHRMVWREEELPEAKKYLAPTMLTHSEGKQTWKKVFVQEYPLYLKRVFRGKGVCNNAVNEAKVLFSREVLNTAMTADELRRLELTEEEARAKEQRKRGVNVEFEGTPETSASPSSVGSPHGAHASKAEREGREKGRPRAVKKLSHESYTRSDYKEDSKTGDRKGKHQKGGTRRWSKFDDFGDYDY</sequence>
<proteinExistence type="predicted"/>
<feature type="compositionally biased region" description="Polar residues" evidence="1">
    <location>
        <begin position="223"/>
        <end position="233"/>
    </location>
</feature>
<dbReference type="OrthoDB" id="277978at2759"/>
<keyword evidence="3" id="KW-1185">Reference proteome</keyword>
<dbReference type="KEGG" id="lmat:92515975"/>
<evidence type="ECO:0000256" key="1">
    <source>
        <dbReference type="SAM" id="MobiDB-lite"/>
    </source>
</evidence>
<feature type="compositionally biased region" description="Basic residues" evidence="1">
    <location>
        <begin position="24"/>
        <end position="33"/>
    </location>
</feature>
<dbReference type="RefSeq" id="XP_067178568.1">
    <property type="nucleotide sequence ID" value="XM_067323463.1"/>
</dbReference>
<protein>
    <submittedName>
        <fullName evidence="2">Uncharacterized protein</fullName>
    </submittedName>
</protein>
<feature type="compositionally biased region" description="Basic residues" evidence="1">
    <location>
        <begin position="279"/>
        <end position="290"/>
    </location>
</feature>
<feature type="compositionally biased region" description="Basic and acidic residues" evidence="1">
    <location>
        <begin position="259"/>
        <end position="278"/>
    </location>
</feature>
<evidence type="ECO:0000313" key="3">
    <source>
        <dbReference type="Proteomes" id="UP000673552"/>
    </source>
</evidence>
<accession>A0A836KMK9</accession>
<dbReference type="AlphaFoldDB" id="A0A836KMK9"/>
<evidence type="ECO:0000313" key="2">
    <source>
        <dbReference type="EMBL" id="KAG5478627.1"/>
    </source>
</evidence>
<gene>
    <name evidence="2" type="ORF">LSCM1_06030</name>
</gene>
<dbReference type="EMBL" id="JAFEUZ010000023">
    <property type="protein sequence ID" value="KAG5478627.1"/>
    <property type="molecule type" value="Genomic_DNA"/>
</dbReference>
<comment type="caution">
    <text evidence="2">The sequence shown here is derived from an EMBL/GenBank/DDBJ whole genome shotgun (WGS) entry which is preliminary data.</text>
</comment>
<feature type="compositionally biased region" description="Basic and acidic residues" evidence="1">
    <location>
        <begin position="43"/>
        <end position="54"/>
    </location>
</feature>
<organism evidence="2 3">
    <name type="scientific">Leishmania martiniquensis</name>
    <dbReference type="NCBI Taxonomy" id="1580590"/>
    <lineage>
        <taxon>Eukaryota</taxon>
        <taxon>Discoba</taxon>
        <taxon>Euglenozoa</taxon>
        <taxon>Kinetoplastea</taxon>
        <taxon>Metakinetoplastina</taxon>
        <taxon>Trypanosomatida</taxon>
        <taxon>Trypanosomatidae</taxon>
        <taxon>Leishmaniinae</taxon>
        <taxon>Leishmania</taxon>
    </lineage>
</organism>
<reference evidence="3" key="2">
    <citation type="journal article" date="2021" name="Sci. Data">
        <title>Chromosome-scale genome sequencing, assembly and annotation of six genomes from subfamily Leishmaniinae.</title>
        <authorList>
            <person name="Almutairi H."/>
            <person name="Urbaniak M.D."/>
            <person name="Bates M.D."/>
            <person name="Jariyapan N."/>
            <person name="Kwakye-Nuako G."/>
            <person name="Thomaz Soccol V."/>
            <person name="Al-Salem W.S."/>
            <person name="Dillon R.J."/>
            <person name="Bates P.A."/>
            <person name="Gatherer D."/>
        </authorList>
    </citation>
    <scope>NUCLEOTIDE SEQUENCE [LARGE SCALE GENOMIC DNA]</scope>
</reference>
<feature type="compositionally biased region" description="Basic and acidic residues" evidence="1">
    <location>
        <begin position="241"/>
        <end position="252"/>
    </location>
</feature>
<dbReference type="GeneID" id="92515975"/>
<dbReference type="Proteomes" id="UP000673552">
    <property type="component" value="Unassembled WGS sequence"/>
</dbReference>
<name>A0A836KMK9_9TRYP</name>
<feature type="region of interest" description="Disordered" evidence="1">
    <location>
        <begin position="1"/>
        <end position="60"/>
    </location>
</feature>
<reference evidence="3" key="1">
    <citation type="journal article" date="2021" name="Microbiol. Resour. Announc.">
        <title>LGAAP: Leishmaniinae Genome Assembly and Annotation Pipeline.</title>
        <authorList>
            <person name="Almutairi H."/>
            <person name="Urbaniak M.D."/>
            <person name="Bates M.D."/>
            <person name="Jariyapan N."/>
            <person name="Kwakye-Nuako G."/>
            <person name="Thomaz-Soccol V."/>
            <person name="Al-Salem W.S."/>
            <person name="Dillon R.J."/>
            <person name="Bates P.A."/>
            <person name="Gatherer D."/>
        </authorList>
    </citation>
    <scope>NUCLEOTIDE SEQUENCE [LARGE SCALE GENOMIC DNA]</scope>
</reference>
<feature type="region of interest" description="Disordered" evidence="1">
    <location>
        <begin position="204"/>
        <end position="301"/>
    </location>
</feature>